<comment type="caution">
    <text evidence="3">The sequence shown here is derived from an EMBL/GenBank/DDBJ whole genome shotgun (WGS) entry which is preliminary data.</text>
</comment>
<dbReference type="PANTHER" id="PTHR42760:SF133">
    <property type="entry name" value="3-OXOACYL-[ACYL-CARRIER-PROTEIN] REDUCTASE"/>
    <property type="match status" value="1"/>
</dbReference>
<sequence>MKRLKNKVAIITGAASGFGATDAKLFAKEGAKIMLTDINEENLKQVAEQIIQDGGTAIYATLNVTSPDDWQKVVKKATTEFGGIDILINNAGIAGYSSFLESDYDTFKKILDVNLNSQYLGIKAVAPAMIERKGGSIINMSSTVGATVALPGGDPGYATSKGGVRALTMQAAAELIGHNIRVNSIHPGIFRTPMNQALVDNVDAYQQAVQGIPAKRFGEAEEIANAALFLASDESSYMVGSELVVDGGLTII</sequence>
<dbReference type="RefSeq" id="WP_207032692.1">
    <property type="nucleotide sequence ID" value="NZ_JAFLNL010000003.1"/>
</dbReference>
<proteinExistence type="inferred from homology"/>
<keyword evidence="4" id="KW-1185">Reference proteome</keyword>
<dbReference type="PRINTS" id="PR00080">
    <property type="entry name" value="SDRFAMILY"/>
</dbReference>
<name>A0ABS3G4C1_9FLAO</name>
<dbReference type="PROSITE" id="PS00061">
    <property type="entry name" value="ADH_SHORT"/>
    <property type="match status" value="1"/>
</dbReference>
<dbReference type="Proteomes" id="UP000664044">
    <property type="component" value="Unassembled WGS sequence"/>
</dbReference>
<dbReference type="SUPFAM" id="SSF51735">
    <property type="entry name" value="NAD(P)-binding Rossmann-fold domains"/>
    <property type="match status" value="1"/>
</dbReference>
<dbReference type="InterPro" id="IPR020904">
    <property type="entry name" value="Sc_DH/Rdtase_CS"/>
</dbReference>
<accession>A0ABS3G4C1</accession>
<dbReference type="Pfam" id="PF13561">
    <property type="entry name" value="adh_short_C2"/>
    <property type="match status" value="1"/>
</dbReference>
<dbReference type="EMBL" id="JAFLNL010000003">
    <property type="protein sequence ID" value="MBO0353904.1"/>
    <property type="molecule type" value="Genomic_DNA"/>
</dbReference>
<comment type="similarity">
    <text evidence="1">Belongs to the short-chain dehydrogenases/reductases (SDR) family.</text>
</comment>
<dbReference type="InterPro" id="IPR002347">
    <property type="entry name" value="SDR_fam"/>
</dbReference>
<evidence type="ECO:0000256" key="1">
    <source>
        <dbReference type="ARBA" id="ARBA00006484"/>
    </source>
</evidence>
<evidence type="ECO:0000313" key="3">
    <source>
        <dbReference type="EMBL" id="MBO0353904.1"/>
    </source>
</evidence>
<gene>
    <name evidence="3" type="ORF">J0656_07735</name>
</gene>
<dbReference type="InterPro" id="IPR036291">
    <property type="entry name" value="NAD(P)-bd_dom_sf"/>
</dbReference>
<dbReference type="Gene3D" id="3.40.50.720">
    <property type="entry name" value="NAD(P)-binding Rossmann-like Domain"/>
    <property type="match status" value="1"/>
</dbReference>
<evidence type="ECO:0000313" key="4">
    <source>
        <dbReference type="Proteomes" id="UP000664044"/>
    </source>
</evidence>
<evidence type="ECO:0000256" key="2">
    <source>
        <dbReference type="ARBA" id="ARBA00023002"/>
    </source>
</evidence>
<keyword evidence="2" id="KW-0560">Oxidoreductase</keyword>
<protein>
    <submittedName>
        <fullName evidence="3">SDR family oxidoreductase</fullName>
    </submittedName>
</protein>
<organism evidence="3 4">
    <name type="scientific">Flagellimonas aurea</name>
    <dbReference type="NCBI Taxonomy" id="2915619"/>
    <lineage>
        <taxon>Bacteria</taxon>
        <taxon>Pseudomonadati</taxon>
        <taxon>Bacteroidota</taxon>
        <taxon>Flavobacteriia</taxon>
        <taxon>Flavobacteriales</taxon>
        <taxon>Flavobacteriaceae</taxon>
        <taxon>Flagellimonas</taxon>
    </lineage>
</organism>
<reference evidence="3 4" key="1">
    <citation type="submission" date="2021-03" db="EMBL/GenBank/DDBJ databases">
        <title>Muricauda lutimaris sp. nov. and Muricauda ruestringensis sp. nov, two marine members of the Flavobacteriaceae isolated from deep sea sediments of Western Pacific.</title>
        <authorList>
            <person name="Zhao S."/>
            <person name="Liu R."/>
        </authorList>
    </citation>
    <scope>NUCLEOTIDE SEQUENCE [LARGE SCALE GENOMIC DNA]</scope>
    <source>
        <strain evidence="3 4">BC31-1-A7</strain>
    </source>
</reference>
<dbReference type="NCBIfam" id="NF005559">
    <property type="entry name" value="PRK07231.1"/>
    <property type="match status" value="1"/>
</dbReference>
<dbReference type="PRINTS" id="PR00081">
    <property type="entry name" value="GDHRDH"/>
</dbReference>
<dbReference type="PANTHER" id="PTHR42760">
    <property type="entry name" value="SHORT-CHAIN DEHYDROGENASES/REDUCTASES FAMILY MEMBER"/>
    <property type="match status" value="1"/>
</dbReference>